<dbReference type="InterPro" id="IPR036890">
    <property type="entry name" value="HATPase_C_sf"/>
</dbReference>
<dbReference type="OrthoDB" id="594725at2"/>
<proteinExistence type="predicted"/>
<dbReference type="Gene3D" id="3.30.565.10">
    <property type="entry name" value="Histidine kinase-like ATPase, C-terminal domain"/>
    <property type="match status" value="1"/>
</dbReference>
<dbReference type="STRING" id="1178516.AWR27_22945"/>
<dbReference type="InterPro" id="IPR005467">
    <property type="entry name" value="His_kinase_dom"/>
</dbReference>
<dbReference type="SUPFAM" id="SSF55874">
    <property type="entry name" value="ATPase domain of HSP90 chaperone/DNA topoisomerase II/histidine kinase"/>
    <property type="match status" value="1"/>
</dbReference>
<keyword evidence="9" id="KW-0902">Two-component regulatory system</keyword>
<dbReference type="Pfam" id="PF02518">
    <property type="entry name" value="HATPase_c"/>
    <property type="match status" value="1"/>
</dbReference>
<keyword evidence="6 11" id="KW-0812">Transmembrane</keyword>
<dbReference type="RefSeq" id="WP_077133379.1">
    <property type="nucleotide sequence ID" value="NZ_CP014263.1"/>
</dbReference>
<dbReference type="CDD" id="cd06225">
    <property type="entry name" value="HAMP"/>
    <property type="match status" value="1"/>
</dbReference>
<dbReference type="Pfam" id="PF00672">
    <property type="entry name" value="HAMP"/>
    <property type="match status" value="1"/>
</dbReference>
<dbReference type="AlphaFoldDB" id="A0A1P9X2P7"/>
<evidence type="ECO:0000313" key="14">
    <source>
        <dbReference type="EMBL" id="AQG81900.1"/>
    </source>
</evidence>
<evidence type="ECO:0000256" key="1">
    <source>
        <dbReference type="ARBA" id="ARBA00000085"/>
    </source>
</evidence>
<evidence type="ECO:0000256" key="2">
    <source>
        <dbReference type="ARBA" id="ARBA00004370"/>
    </source>
</evidence>
<dbReference type="Proteomes" id="UP000187941">
    <property type="component" value="Chromosome"/>
</dbReference>
<dbReference type="InterPro" id="IPR003661">
    <property type="entry name" value="HisK_dim/P_dom"/>
</dbReference>
<dbReference type="SMART" id="SM00304">
    <property type="entry name" value="HAMP"/>
    <property type="match status" value="1"/>
</dbReference>
<dbReference type="InterPro" id="IPR004358">
    <property type="entry name" value="Sig_transdc_His_kin-like_C"/>
</dbReference>
<dbReference type="PANTHER" id="PTHR45436:SF5">
    <property type="entry name" value="SENSOR HISTIDINE KINASE TRCS"/>
    <property type="match status" value="1"/>
</dbReference>
<keyword evidence="5" id="KW-0808">Transferase</keyword>
<dbReference type="GO" id="GO:0005886">
    <property type="term" value="C:plasma membrane"/>
    <property type="evidence" value="ECO:0007669"/>
    <property type="project" value="TreeGrafter"/>
</dbReference>
<evidence type="ECO:0000313" key="15">
    <source>
        <dbReference type="Proteomes" id="UP000187941"/>
    </source>
</evidence>
<keyword evidence="8 11" id="KW-1133">Transmembrane helix</keyword>
<keyword evidence="15" id="KW-1185">Reference proteome</keyword>
<accession>A0A1P9X2P7</accession>
<feature type="domain" description="HAMP" evidence="13">
    <location>
        <begin position="178"/>
        <end position="231"/>
    </location>
</feature>
<dbReference type="FunFam" id="1.10.287.130:FF:000001">
    <property type="entry name" value="Two-component sensor histidine kinase"/>
    <property type="match status" value="1"/>
</dbReference>
<dbReference type="PROSITE" id="PS50885">
    <property type="entry name" value="HAMP"/>
    <property type="match status" value="1"/>
</dbReference>
<dbReference type="PANTHER" id="PTHR45436">
    <property type="entry name" value="SENSOR HISTIDINE KINASE YKOH"/>
    <property type="match status" value="1"/>
</dbReference>
<reference evidence="14 15" key="1">
    <citation type="submission" date="2016-01" db="EMBL/GenBank/DDBJ databases">
        <authorList>
            <person name="Oliw E.H."/>
        </authorList>
    </citation>
    <scope>NUCLEOTIDE SEQUENCE [LARGE SCALE GENOMIC DNA]</scope>
    <source>
        <strain evidence="14 15">DY10</strain>
    </source>
</reference>
<dbReference type="InterPro" id="IPR050428">
    <property type="entry name" value="TCS_sensor_his_kinase"/>
</dbReference>
<organism evidence="14 15">
    <name type="scientific">Spirosoma montaniterrae</name>
    <dbReference type="NCBI Taxonomy" id="1178516"/>
    <lineage>
        <taxon>Bacteria</taxon>
        <taxon>Pseudomonadati</taxon>
        <taxon>Bacteroidota</taxon>
        <taxon>Cytophagia</taxon>
        <taxon>Cytophagales</taxon>
        <taxon>Cytophagaceae</taxon>
        <taxon>Spirosoma</taxon>
    </lineage>
</organism>
<dbReference type="EMBL" id="CP014263">
    <property type="protein sequence ID" value="AQG81900.1"/>
    <property type="molecule type" value="Genomic_DNA"/>
</dbReference>
<feature type="transmembrane region" description="Helical" evidence="11">
    <location>
        <begin position="154"/>
        <end position="177"/>
    </location>
</feature>
<dbReference type="InterPro" id="IPR003660">
    <property type="entry name" value="HAMP_dom"/>
</dbReference>
<dbReference type="CDD" id="cd00082">
    <property type="entry name" value="HisKA"/>
    <property type="match status" value="1"/>
</dbReference>
<sequence>MLIRNKLTLLFTILVLAIQFTFSAFVYSFYSVYRRQEFYGQLRAKAQVFGRVLIGRQDVAHLLSARVRASDLLTLTDEQISIYDRQFRPLFDNQNASYEHKERSLLPTLTKQPVVAFTIDKAEGVGVVFRQGTQPYYVFVTGYDGLGRSKRENLLLIILIGNLGGFALILLAGWYVSGRFLQPLADMAQTVREVSANHLHTRVNEGNRRDEIAQLAITFNGLLGELERAFESQRQFVAHASHELRTPLTNVLGTLDISLTYDTDPAQWRQSMRSAIDEIRKLIQLTNSLLNLAKASGSSTTMAPIRLDECLLDAIAQVQQKYAGRQINLSFGTLSDDYYIVTGNQLLLTTAFANILDNACKYSEASVRVVLEKLTDADRYTIQVTDQGRGITSDDLPHVFSPLVRGHNVAGVQGFGVGLAITKQLITLHHGSIQIESSPDVGTTVHIELPALPAA</sequence>
<dbReference type="PRINTS" id="PR00344">
    <property type="entry name" value="BCTRLSENSOR"/>
</dbReference>
<gene>
    <name evidence="14" type="ORF">AWR27_22945</name>
</gene>
<protein>
    <recommendedName>
        <fullName evidence="3">histidine kinase</fullName>
        <ecNumber evidence="3">2.7.13.3</ecNumber>
    </recommendedName>
</protein>
<keyword evidence="10 11" id="KW-0472">Membrane</keyword>
<evidence type="ECO:0000256" key="4">
    <source>
        <dbReference type="ARBA" id="ARBA00022553"/>
    </source>
</evidence>
<dbReference type="KEGG" id="smon:AWR27_22945"/>
<dbReference type="InterPro" id="IPR036097">
    <property type="entry name" value="HisK_dim/P_sf"/>
</dbReference>
<dbReference type="Gene3D" id="1.10.287.130">
    <property type="match status" value="1"/>
</dbReference>
<dbReference type="SUPFAM" id="SSF47384">
    <property type="entry name" value="Homodimeric domain of signal transducing histidine kinase"/>
    <property type="match status" value="1"/>
</dbReference>
<feature type="domain" description="Histidine kinase" evidence="12">
    <location>
        <begin position="239"/>
        <end position="453"/>
    </location>
</feature>
<evidence type="ECO:0000256" key="3">
    <source>
        <dbReference type="ARBA" id="ARBA00012438"/>
    </source>
</evidence>
<evidence type="ECO:0000259" key="12">
    <source>
        <dbReference type="PROSITE" id="PS50109"/>
    </source>
</evidence>
<dbReference type="InterPro" id="IPR003594">
    <property type="entry name" value="HATPase_dom"/>
</dbReference>
<dbReference type="Pfam" id="PF00512">
    <property type="entry name" value="HisKA"/>
    <property type="match status" value="1"/>
</dbReference>
<dbReference type="PROSITE" id="PS50109">
    <property type="entry name" value="HIS_KIN"/>
    <property type="match status" value="1"/>
</dbReference>
<comment type="subcellular location">
    <subcellularLocation>
        <location evidence="2">Membrane</location>
    </subcellularLocation>
</comment>
<evidence type="ECO:0000256" key="8">
    <source>
        <dbReference type="ARBA" id="ARBA00022989"/>
    </source>
</evidence>
<dbReference type="EC" id="2.7.13.3" evidence="3"/>
<keyword evidence="4" id="KW-0597">Phosphoprotein</keyword>
<evidence type="ECO:0000256" key="7">
    <source>
        <dbReference type="ARBA" id="ARBA00022777"/>
    </source>
</evidence>
<dbReference type="SMART" id="SM00388">
    <property type="entry name" value="HisKA"/>
    <property type="match status" value="1"/>
</dbReference>
<dbReference type="SMART" id="SM00387">
    <property type="entry name" value="HATPase_c"/>
    <property type="match status" value="1"/>
</dbReference>
<keyword evidence="7" id="KW-0418">Kinase</keyword>
<dbReference type="SUPFAM" id="SSF158472">
    <property type="entry name" value="HAMP domain-like"/>
    <property type="match status" value="1"/>
</dbReference>
<dbReference type="Gene3D" id="6.10.340.10">
    <property type="match status" value="1"/>
</dbReference>
<evidence type="ECO:0000256" key="10">
    <source>
        <dbReference type="ARBA" id="ARBA00023136"/>
    </source>
</evidence>
<name>A0A1P9X2P7_9BACT</name>
<dbReference type="GO" id="GO:0000155">
    <property type="term" value="F:phosphorelay sensor kinase activity"/>
    <property type="evidence" value="ECO:0007669"/>
    <property type="project" value="InterPro"/>
</dbReference>
<evidence type="ECO:0000256" key="9">
    <source>
        <dbReference type="ARBA" id="ARBA00023012"/>
    </source>
</evidence>
<evidence type="ECO:0000256" key="6">
    <source>
        <dbReference type="ARBA" id="ARBA00022692"/>
    </source>
</evidence>
<evidence type="ECO:0000259" key="13">
    <source>
        <dbReference type="PROSITE" id="PS50885"/>
    </source>
</evidence>
<evidence type="ECO:0000256" key="5">
    <source>
        <dbReference type="ARBA" id="ARBA00022679"/>
    </source>
</evidence>
<comment type="catalytic activity">
    <reaction evidence="1">
        <text>ATP + protein L-histidine = ADP + protein N-phospho-L-histidine.</text>
        <dbReference type="EC" id="2.7.13.3"/>
    </reaction>
</comment>
<evidence type="ECO:0000256" key="11">
    <source>
        <dbReference type="SAM" id="Phobius"/>
    </source>
</evidence>